<feature type="transmembrane region" description="Helical" evidence="1">
    <location>
        <begin position="114"/>
        <end position="136"/>
    </location>
</feature>
<dbReference type="InParanoid" id="A0A674J5D7"/>
<evidence type="ECO:0000313" key="2">
    <source>
        <dbReference type="Ensembl" id="ENSTMTP00000016460.1"/>
    </source>
</evidence>
<dbReference type="Ensembl" id="ENSTMTT00000017050.1">
    <property type="protein sequence ID" value="ENSTMTP00000016460.1"/>
    <property type="gene ID" value="ENSTMTG00000012046.1"/>
</dbReference>
<keyword evidence="1" id="KW-0812">Transmembrane</keyword>
<name>A0A674J5D7_9SAUR</name>
<dbReference type="GeneTree" id="ENSGT00390000000628"/>
<accession>A0A674J5D7</accession>
<dbReference type="Pfam" id="PF05821">
    <property type="entry name" value="NDUF_B8"/>
    <property type="match status" value="1"/>
</dbReference>
<reference evidence="2" key="1">
    <citation type="submission" date="2025-08" db="UniProtKB">
        <authorList>
            <consortium name="Ensembl"/>
        </authorList>
    </citation>
    <scope>IDENTIFICATION</scope>
</reference>
<dbReference type="Proteomes" id="UP000472274">
    <property type="component" value="Unplaced"/>
</dbReference>
<protein>
    <submittedName>
        <fullName evidence="2">Uncharacterized protein</fullName>
    </submittedName>
</protein>
<proteinExistence type="predicted"/>
<keyword evidence="1" id="KW-0472">Membrane</keyword>
<evidence type="ECO:0000313" key="3">
    <source>
        <dbReference type="Proteomes" id="UP000472274"/>
    </source>
</evidence>
<dbReference type="InterPro" id="IPR008699">
    <property type="entry name" value="NDUFB8"/>
</dbReference>
<dbReference type="GO" id="GO:0005739">
    <property type="term" value="C:mitochondrion"/>
    <property type="evidence" value="ECO:0007669"/>
    <property type="project" value="InterPro"/>
</dbReference>
<keyword evidence="1" id="KW-1133">Transmembrane helix</keyword>
<keyword evidence="3" id="KW-1185">Reference proteome</keyword>
<dbReference type="PANTHER" id="PTHR12840:SF1">
    <property type="entry name" value="NADH DEHYDROGENASE [UBIQUINONE] 1 BETA SUBCOMPLEX SUBUNIT 8, MITOCHONDRIAL"/>
    <property type="match status" value="1"/>
</dbReference>
<dbReference type="PANTHER" id="PTHR12840">
    <property type="entry name" value="NADH-UBIQUINONE OXIDOREDUCTASE ASHI SUBUNIT"/>
    <property type="match status" value="1"/>
</dbReference>
<evidence type="ECO:0000256" key="1">
    <source>
        <dbReference type="SAM" id="Phobius"/>
    </source>
</evidence>
<organism evidence="2 3">
    <name type="scientific">Terrapene triunguis</name>
    <name type="common">Three-toed box turtle</name>
    <dbReference type="NCBI Taxonomy" id="2587831"/>
    <lineage>
        <taxon>Eukaryota</taxon>
        <taxon>Metazoa</taxon>
        <taxon>Chordata</taxon>
        <taxon>Craniata</taxon>
        <taxon>Vertebrata</taxon>
        <taxon>Euteleostomi</taxon>
        <taxon>Archelosauria</taxon>
        <taxon>Testudinata</taxon>
        <taxon>Testudines</taxon>
        <taxon>Cryptodira</taxon>
        <taxon>Durocryptodira</taxon>
        <taxon>Testudinoidea</taxon>
        <taxon>Emydidae</taxon>
        <taxon>Terrapene</taxon>
    </lineage>
</organism>
<reference evidence="2" key="2">
    <citation type="submission" date="2025-09" db="UniProtKB">
        <authorList>
            <consortium name="Ensembl"/>
        </authorList>
    </citation>
    <scope>IDENTIFICATION</scope>
</reference>
<sequence>MRHNNKHFHTPGKNNHFFQISVWLCWGKVTSPTSHLLPFYTITSSHFPKTPEERAAAAKKYNMRVEDYEDYEPHPDDDIGYVGLPHLRQNWREPMHWHFDMFLWTRVDTSPTVVHWHTMCHHFFLFIGFVLFMFWLGEMYPSYIPMGLKPSCLGGEK</sequence>
<dbReference type="AlphaFoldDB" id="A0A674J5D7"/>